<keyword evidence="6 7" id="KW-0472">Membrane</keyword>
<feature type="transmembrane region" description="Helical" evidence="7">
    <location>
        <begin position="215"/>
        <end position="236"/>
    </location>
</feature>
<dbReference type="KEGG" id="pchi:PC41400_18730"/>
<evidence type="ECO:0000313" key="9">
    <source>
        <dbReference type="EMBL" id="MCY9596580.1"/>
    </source>
</evidence>
<evidence type="ECO:0000259" key="8">
    <source>
        <dbReference type="Pfam" id="PF00892"/>
    </source>
</evidence>
<comment type="subcellular location">
    <subcellularLocation>
        <location evidence="1">Cell membrane</location>
        <topology evidence="1">Multi-pass membrane protein</topology>
    </subcellularLocation>
</comment>
<evidence type="ECO:0000313" key="12">
    <source>
        <dbReference type="Proteomes" id="UP001527202"/>
    </source>
</evidence>
<dbReference type="Proteomes" id="UP000288943">
    <property type="component" value="Chromosome"/>
</dbReference>
<dbReference type="InterPro" id="IPR050638">
    <property type="entry name" value="AA-Vitamin_Transporters"/>
</dbReference>
<feature type="transmembrane region" description="Helical" evidence="7">
    <location>
        <begin position="30"/>
        <end position="52"/>
    </location>
</feature>
<dbReference type="GeneID" id="95376832"/>
<dbReference type="EMBL" id="JAMDMJ010000013">
    <property type="protein sequence ID" value="MCY9596580.1"/>
    <property type="molecule type" value="Genomic_DNA"/>
</dbReference>
<sequence length="305" mass="32842">MIPFNYVLMCLIFGTTFLAIKVGIDAGVSPFFSAGVRFFLAGAILFIVMVIQKKARLSLLLRKEMMLTGLGLTFGVFASLYWAEQYVSSGIAAVLSATAPLMIMLLQTGITRQKMSASSWAGCLVGFAGVVILLVPGMTVAFSGIWAAGCVAVLLGQVFYSAGTVYSRRVIRRFSDTSPIALNAAQMLYGGLMLLLLSLFTEQVHMEAMLVPEAVFSLLYLIVFGSMTGHTIFYWLVAKTNPVFPSTWLYISPLIALSLGVVLYGEPLSLLSLAGGVTIIAGILLINLKSLRQLAGARSHLVERS</sequence>
<dbReference type="RefSeq" id="WP_042226824.1">
    <property type="nucleotide sequence ID" value="NZ_CP026520.1"/>
</dbReference>
<organism evidence="10 11">
    <name type="scientific">Paenibacillus chitinolyticus</name>
    <dbReference type="NCBI Taxonomy" id="79263"/>
    <lineage>
        <taxon>Bacteria</taxon>
        <taxon>Bacillati</taxon>
        <taxon>Bacillota</taxon>
        <taxon>Bacilli</taxon>
        <taxon>Bacillales</taxon>
        <taxon>Paenibacillaceae</taxon>
        <taxon>Paenibacillus</taxon>
    </lineage>
</organism>
<feature type="transmembrane region" description="Helical" evidence="7">
    <location>
        <begin position="7"/>
        <end position="24"/>
    </location>
</feature>
<keyword evidence="4 7" id="KW-0812">Transmembrane</keyword>
<gene>
    <name evidence="9" type="ORF">M5X16_12430</name>
    <name evidence="10" type="ORF">PC41400_18730</name>
</gene>
<reference evidence="9 12" key="2">
    <citation type="submission" date="2022-05" db="EMBL/GenBank/DDBJ databases">
        <title>Genome Sequencing of Bee-Associated Microbes.</title>
        <authorList>
            <person name="Dunlap C."/>
        </authorList>
    </citation>
    <scope>NUCLEOTIDE SEQUENCE [LARGE SCALE GENOMIC DNA]</scope>
    <source>
        <strain evidence="9 12">NRRL B-23120</strain>
    </source>
</reference>
<dbReference type="InterPro" id="IPR037185">
    <property type="entry name" value="EmrE-like"/>
</dbReference>
<reference evidence="10 11" key="1">
    <citation type="submission" date="2018-01" db="EMBL/GenBank/DDBJ databases">
        <title>The whole genome sequencing and assembly of Paenibacillus chitinolyticus KCCM 41400 strain.</title>
        <authorList>
            <person name="Kim J.-Y."/>
            <person name="Park M.-K."/>
            <person name="Lee Y.-J."/>
            <person name="Yi H."/>
            <person name="Bahn Y.-S."/>
            <person name="Kim J.F."/>
            <person name="Lee D.-W."/>
        </authorList>
    </citation>
    <scope>NUCLEOTIDE SEQUENCE [LARGE SCALE GENOMIC DNA]</scope>
    <source>
        <strain evidence="10 11">KCCM 41400</strain>
    </source>
</reference>
<keyword evidence="5 7" id="KW-1133">Transmembrane helix</keyword>
<feature type="domain" description="EamA" evidence="8">
    <location>
        <begin position="7"/>
        <end position="134"/>
    </location>
</feature>
<evidence type="ECO:0000256" key="6">
    <source>
        <dbReference type="ARBA" id="ARBA00023136"/>
    </source>
</evidence>
<proteinExistence type="inferred from homology"/>
<evidence type="ECO:0000256" key="2">
    <source>
        <dbReference type="ARBA" id="ARBA00007362"/>
    </source>
</evidence>
<dbReference type="GO" id="GO:0005886">
    <property type="term" value="C:plasma membrane"/>
    <property type="evidence" value="ECO:0007669"/>
    <property type="project" value="UniProtKB-SubCell"/>
</dbReference>
<dbReference type="PANTHER" id="PTHR32322">
    <property type="entry name" value="INNER MEMBRANE TRANSPORTER"/>
    <property type="match status" value="1"/>
</dbReference>
<feature type="transmembrane region" description="Helical" evidence="7">
    <location>
        <begin position="118"/>
        <end position="135"/>
    </location>
</feature>
<evidence type="ECO:0000256" key="5">
    <source>
        <dbReference type="ARBA" id="ARBA00022989"/>
    </source>
</evidence>
<protein>
    <submittedName>
        <fullName evidence="10">EamA family transporter</fullName>
    </submittedName>
</protein>
<feature type="transmembrane region" description="Helical" evidence="7">
    <location>
        <begin position="248"/>
        <end position="264"/>
    </location>
</feature>
<feature type="transmembrane region" description="Helical" evidence="7">
    <location>
        <begin position="180"/>
        <end position="200"/>
    </location>
</feature>
<name>A0A410WZ41_9BACL</name>
<feature type="domain" description="EamA" evidence="8">
    <location>
        <begin position="149"/>
        <end position="287"/>
    </location>
</feature>
<comment type="similarity">
    <text evidence="2">Belongs to the EamA transporter family.</text>
</comment>
<dbReference type="OrthoDB" id="9812547at2"/>
<accession>A0A410WZ41</accession>
<feature type="transmembrane region" description="Helical" evidence="7">
    <location>
        <begin position="141"/>
        <end position="160"/>
    </location>
</feature>
<evidence type="ECO:0000313" key="10">
    <source>
        <dbReference type="EMBL" id="QAV19587.1"/>
    </source>
</evidence>
<evidence type="ECO:0000256" key="3">
    <source>
        <dbReference type="ARBA" id="ARBA00022475"/>
    </source>
</evidence>
<feature type="transmembrane region" description="Helical" evidence="7">
    <location>
        <begin position="270"/>
        <end position="288"/>
    </location>
</feature>
<dbReference type="Pfam" id="PF00892">
    <property type="entry name" value="EamA"/>
    <property type="match status" value="2"/>
</dbReference>
<evidence type="ECO:0000256" key="7">
    <source>
        <dbReference type="SAM" id="Phobius"/>
    </source>
</evidence>
<feature type="transmembrane region" description="Helical" evidence="7">
    <location>
        <begin position="89"/>
        <end position="106"/>
    </location>
</feature>
<evidence type="ECO:0000256" key="4">
    <source>
        <dbReference type="ARBA" id="ARBA00022692"/>
    </source>
</evidence>
<feature type="transmembrane region" description="Helical" evidence="7">
    <location>
        <begin position="64"/>
        <end position="83"/>
    </location>
</feature>
<dbReference type="EMBL" id="CP026520">
    <property type="protein sequence ID" value="QAV19587.1"/>
    <property type="molecule type" value="Genomic_DNA"/>
</dbReference>
<dbReference type="SUPFAM" id="SSF103481">
    <property type="entry name" value="Multidrug resistance efflux transporter EmrE"/>
    <property type="match status" value="2"/>
</dbReference>
<evidence type="ECO:0000256" key="1">
    <source>
        <dbReference type="ARBA" id="ARBA00004651"/>
    </source>
</evidence>
<keyword evidence="12" id="KW-1185">Reference proteome</keyword>
<dbReference type="InterPro" id="IPR000620">
    <property type="entry name" value="EamA_dom"/>
</dbReference>
<keyword evidence="3" id="KW-1003">Cell membrane</keyword>
<dbReference type="PANTHER" id="PTHR32322:SF18">
    <property type="entry name" value="S-ADENOSYLMETHIONINE_S-ADENOSYLHOMOCYSTEINE TRANSPORTER"/>
    <property type="match status" value="1"/>
</dbReference>
<dbReference type="Proteomes" id="UP001527202">
    <property type="component" value="Unassembled WGS sequence"/>
</dbReference>
<evidence type="ECO:0000313" key="11">
    <source>
        <dbReference type="Proteomes" id="UP000288943"/>
    </source>
</evidence>
<dbReference type="AlphaFoldDB" id="A0A410WZ41"/>